<dbReference type="Gene3D" id="2.40.50.140">
    <property type="entry name" value="Nucleic acid-binding proteins"/>
    <property type="match status" value="4"/>
</dbReference>
<comment type="similarity">
    <text evidence="2 12">Belongs to the replication factor A protein 1 family.</text>
</comment>
<evidence type="ECO:0000256" key="11">
    <source>
        <dbReference type="ARBA" id="ARBA00023242"/>
    </source>
</evidence>
<evidence type="ECO:0000256" key="3">
    <source>
        <dbReference type="ARBA" id="ARBA00022705"/>
    </source>
</evidence>
<feature type="domain" description="OB" evidence="14">
    <location>
        <begin position="184"/>
        <end position="265"/>
    </location>
</feature>
<dbReference type="AlphaFoldDB" id="A0A8T2SSZ4"/>
<dbReference type="GO" id="GO:0006310">
    <property type="term" value="P:DNA recombination"/>
    <property type="evidence" value="ECO:0007669"/>
    <property type="project" value="UniProtKB-KW"/>
</dbReference>
<evidence type="ECO:0000313" key="18">
    <source>
        <dbReference type="EMBL" id="KAH7366536.1"/>
    </source>
</evidence>
<evidence type="ECO:0000259" key="15">
    <source>
        <dbReference type="Pfam" id="PF04057"/>
    </source>
</evidence>
<evidence type="ECO:0000259" key="17">
    <source>
        <dbReference type="Pfam" id="PF16900"/>
    </source>
</evidence>
<dbReference type="Pfam" id="PF04057">
    <property type="entry name" value="Rep-A_N"/>
    <property type="match status" value="1"/>
</dbReference>
<dbReference type="CDD" id="cd04475">
    <property type="entry name" value="RPA1_DBD_B"/>
    <property type="match status" value="1"/>
</dbReference>
<dbReference type="CDD" id="cd04474">
    <property type="entry name" value="RPA1_DBD_A"/>
    <property type="match status" value="1"/>
</dbReference>
<protein>
    <recommendedName>
        <fullName evidence="12">Replication protein A subunit</fullName>
    </recommendedName>
</protein>
<feature type="domain" description="Replication protein A OB" evidence="17">
    <location>
        <begin position="302"/>
        <end position="398"/>
    </location>
</feature>
<feature type="domain" description="Replication factor-A protein 1 N-terminal" evidence="15">
    <location>
        <begin position="8"/>
        <end position="103"/>
    </location>
</feature>
<gene>
    <name evidence="18" type="ORF">KP509_18G083500</name>
</gene>
<proteinExistence type="inferred from homology"/>
<evidence type="ECO:0000256" key="9">
    <source>
        <dbReference type="ARBA" id="ARBA00023172"/>
    </source>
</evidence>
<keyword evidence="11 12" id="KW-0539">Nucleus</keyword>
<comment type="subunit">
    <text evidence="12">Heterotrimer of RPA1, RPA2 and RPA3 (canonical replication protein A complex).</text>
</comment>
<evidence type="ECO:0000256" key="8">
    <source>
        <dbReference type="ARBA" id="ARBA00023125"/>
    </source>
</evidence>
<sequence length="619" mass="68869">MATPAVSVTSDCIASMLRVGSSDECDHVVQVLDLKPRGNDARKFLFMANDGASKFVAMVPTHMSDDVMNGKLENFGLIRILSYTLSGSEKSRGIIVIKAEIVSSSIGYEIGADDKKESKAGHPEAGSKPPITLQPKPEKNGSSYVMSAARVVQEQFGNAAPTARMGISRRVYPLVTLNPYQGNWTIKVRVTDKGPLRTFRNARGEGNLFNVELTDEDGTQIQATMFKDAAEKFYPKLELGKVYYISKGSLRVANKQYSTVKNDYEMTLNVNSEVEEALDEKKKIPEFCYNVVKIDGLGPHVNGRELIDVIGVVQSVSGILSIRRKLSNEEVPKREIVIADESKKTVTVTLWGDLATNQGEKLSSVVDESPVVLIKKVRVSDFQGVSLSSNPASIMQINPDIPEAHKLRAWFSEEGKDAHMVSAGASLPGGGVRTGSRSIFADRKFLSDVILPTVGDGKPEYFNVKGYVSYIKPDQAMYYLACQSCNKKVTEDSVSSKFWCEACQKTYEECSRRYIMTVKFSDFRGEAWISAFNEQAEALLGMSADKLSELRSQDVESKVYSRELEKVTWVPYVLRISVLQTEYMNEKRQRITIRSLSSVNWEHESKYLLEQIASMKKEA</sequence>
<dbReference type="NCBIfam" id="TIGR00617">
    <property type="entry name" value="rpa1"/>
    <property type="match status" value="1"/>
</dbReference>
<dbReference type="InterPro" id="IPR007199">
    <property type="entry name" value="Rep_factor-A_N"/>
</dbReference>
<comment type="caution">
    <text evidence="18">The sequence shown here is derived from an EMBL/GenBank/DDBJ whole genome shotgun (WGS) entry which is preliminary data.</text>
</comment>
<dbReference type="InterPro" id="IPR047192">
    <property type="entry name" value="Euk_RPA1_DBD_C"/>
</dbReference>
<evidence type="ECO:0000256" key="10">
    <source>
        <dbReference type="ARBA" id="ARBA00023204"/>
    </source>
</evidence>
<dbReference type="PANTHER" id="PTHR47165">
    <property type="entry name" value="OS03G0429900 PROTEIN"/>
    <property type="match status" value="1"/>
</dbReference>
<dbReference type="SUPFAM" id="SSF50249">
    <property type="entry name" value="Nucleic acid-binding proteins"/>
    <property type="match status" value="4"/>
</dbReference>
<evidence type="ECO:0000256" key="4">
    <source>
        <dbReference type="ARBA" id="ARBA00022723"/>
    </source>
</evidence>
<comment type="function">
    <text evidence="12">Component of the replication protein A complex (RPA) required for DNA recombination, repair and replication. The activity of RPA is mediated by single-stranded DNA binding and protein interactions. Probably involved in repair of double-strand DNA breaks (DSBs) induced by genotoxic stresses.</text>
</comment>
<evidence type="ECO:0000256" key="5">
    <source>
        <dbReference type="ARBA" id="ARBA00022763"/>
    </source>
</evidence>
<evidence type="ECO:0000256" key="1">
    <source>
        <dbReference type="ARBA" id="ARBA00004123"/>
    </source>
</evidence>
<feature type="region of interest" description="Disordered" evidence="13">
    <location>
        <begin position="114"/>
        <end position="141"/>
    </location>
</feature>
<evidence type="ECO:0000256" key="2">
    <source>
        <dbReference type="ARBA" id="ARBA00005690"/>
    </source>
</evidence>
<evidence type="ECO:0000256" key="12">
    <source>
        <dbReference type="RuleBase" id="RU364130"/>
    </source>
</evidence>
<dbReference type="EMBL" id="CM035423">
    <property type="protein sequence ID" value="KAH7366536.1"/>
    <property type="molecule type" value="Genomic_DNA"/>
</dbReference>
<dbReference type="OMA" id="FNSYAML"/>
<evidence type="ECO:0000256" key="6">
    <source>
        <dbReference type="ARBA" id="ARBA00022771"/>
    </source>
</evidence>
<keyword evidence="10" id="KW-0234">DNA repair</keyword>
<name>A0A8T2SSZ4_CERRI</name>
<reference evidence="18" key="1">
    <citation type="submission" date="2021-08" db="EMBL/GenBank/DDBJ databases">
        <title>WGS assembly of Ceratopteris richardii.</title>
        <authorList>
            <person name="Marchant D.B."/>
            <person name="Chen G."/>
            <person name="Jenkins J."/>
            <person name="Shu S."/>
            <person name="Leebens-Mack J."/>
            <person name="Grimwood J."/>
            <person name="Schmutz J."/>
            <person name="Soltis P."/>
            <person name="Soltis D."/>
            <person name="Chen Z.-H."/>
        </authorList>
    </citation>
    <scope>NUCLEOTIDE SEQUENCE</scope>
    <source>
        <strain evidence="18">Whitten #5841</strain>
        <tissue evidence="18">Leaf</tissue>
    </source>
</reference>
<organism evidence="18 19">
    <name type="scientific">Ceratopteris richardii</name>
    <name type="common">Triangle waterfern</name>
    <dbReference type="NCBI Taxonomy" id="49495"/>
    <lineage>
        <taxon>Eukaryota</taxon>
        <taxon>Viridiplantae</taxon>
        <taxon>Streptophyta</taxon>
        <taxon>Embryophyta</taxon>
        <taxon>Tracheophyta</taxon>
        <taxon>Polypodiopsida</taxon>
        <taxon>Polypodiidae</taxon>
        <taxon>Polypodiales</taxon>
        <taxon>Pteridineae</taxon>
        <taxon>Pteridaceae</taxon>
        <taxon>Parkerioideae</taxon>
        <taxon>Ceratopteris</taxon>
    </lineage>
</organism>
<dbReference type="PANTHER" id="PTHR47165:SF4">
    <property type="entry name" value="OS03G0429900 PROTEIN"/>
    <property type="match status" value="1"/>
</dbReference>
<dbReference type="GO" id="GO:0005634">
    <property type="term" value="C:nucleus"/>
    <property type="evidence" value="ECO:0007669"/>
    <property type="project" value="UniProtKB-SubCell"/>
</dbReference>
<keyword evidence="5" id="KW-0227">DNA damage</keyword>
<dbReference type="GO" id="GO:0003677">
    <property type="term" value="F:DNA binding"/>
    <property type="evidence" value="ECO:0007669"/>
    <property type="project" value="UniProtKB-KW"/>
</dbReference>
<keyword evidence="6 12" id="KW-0863">Zinc-finger</keyword>
<dbReference type="FunFam" id="2.40.50.140:FF:000041">
    <property type="entry name" value="Replication protein A subunit"/>
    <property type="match status" value="1"/>
</dbReference>
<accession>A0A8T2SSZ4</accession>
<evidence type="ECO:0000256" key="7">
    <source>
        <dbReference type="ARBA" id="ARBA00022833"/>
    </source>
</evidence>
<keyword evidence="3 12" id="KW-0235">DNA replication</keyword>
<dbReference type="GO" id="GO:0006260">
    <property type="term" value="P:DNA replication"/>
    <property type="evidence" value="ECO:0007669"/>
    <property type="project" value="UniProtKB-KW"/>
</dbReference>
<keyword evidence="4 12" id="KW-0479">Metal-binding</keyword>
<dbReference type="InterPro" id="IPR013955">
    <property type="entry name" value="Rep_factor-A_C"/>
</dbReference>
<dbReference type="InterPro" id="IPR012340">
    <property type="entry name" value="NA-bd_OB-fold"/>
</dbReference>
<feature type="domain" description="Replication factor A C-terminal" evidence="16">
    <location>
        <begin position="461"/>
        <end position="608"/>
    </location>
</feature>
<keyword evidence="7 12" id="KW-0862">Zinc</keyword>
<dbReference type="InterPro" id="IPR004591">
    <property type="entry name" value="Rfa1"/>
</dbReference>
<dbReference type="FunFam" id="2.40.50.140:FF:000090">
    <property type="entry name" value="Replication protein A subunit"/>
    <property type="match status" value="1"/>
</dbReference>
<keyword evidence="8 12" id="KW-0238">DNA-binding</keyword>
<dbReference type="GO" id="GO:0006281">
    <property type="term" value="P:DNA repair"/>
    <property type="evidence" value="ECO:0007669"/>
    <property type="project" value="UniProtKB-KW"/>
</dbReference>
<dbReference type="CDD" id="cd04476">
    <property type="entry name" value="RPA1_DBD_C"/>
    <property type="match status" value="1"/>
</dbReference>
<dbReference type="Pfam" id="PF16900">
    <property type="entry name" value="REPA_OB_2"/>
    <property type="match status" value="1"/>
</dbReference>
<evidence type="ECO:0000313" key="19">
    <source>
        <dbReference type="Proteomes" id="UP000825935"/>
    </source>
</evidence>
<evidence type="ECO:0000259" key="14">
    <source>
        <dbReference type="Pfam" id="PF01336"/>
    </source>
</evidence>
<keyword evidence="9" id="KW-0233">DNA recombination</keyword>
<dbReference type="Pfam" id="PF08646">
    <property type="entry name" value="Rep_fac-A_C"/>
    <property type="match status" value="1"/>
</dbReference>
<dbReference type="InterPro" id="IPR004365">
    <property type="entry name" value="NA-bd_OB_tRNA"/>
</dbReference>
<comment type="subcellular location">
    <subcellularLocation>
        <location evidence="1 12">Nucleus</location>
    </subcellularLocation>
</comment>
<dbReference type="FunFam" id="2.40.50.140:FF:000064">
    <property type="entry name" value="Replication protein A subunit"/>
    <property type="match status" value="1"/>
</dbReference>
<dbReference type="InterPro" id="IPR031657">
    <property type="entry name" value="REPA_OB_2"/>
</dbReference>
<dbReference type="Pfam" id="PF01336">
    <property type="entry name" value="tRNA_anti-codon"/>
    <property type="match status" value="1"/>
</dbReference>
<evidence type="ECO:0000256" key="13">
    <source>
        <dbReference type="SAM" id="MobiDB-lite"/>
    </source>
</evidence>
<keyword evidence="19" id="KW-1185">Reference proteome</keyword>
<evidence type="ECO:0000259" key="16">
    <source>
        <dbReference type="Pfam" id="PF08646"/>
    </source>
</evidence>
<dbReference type="Proteomes" id="UP000825935">
    <property type="component" value="Chromosome 18"/>
</dbReference>
<dbReference type="OrthoDB" id="1751331at2759"/>
<dbReference type="GO" id="GO:0008270">
    <property type="term" value="F:zinc ion binding"/>
    <property type="evidence" value="ECO:0007669"/>
    <property type="project" value="UniProtKB-KW"/>
</dbReference>